<name>A0A8I3A5P1_9AGAM</name>
<evidence type="ECO:0000313" key="2">
    <source>
        <dbReference type="Proteomes" id="UP000683000"/>
    </source>
</evidence>
<dbReference type="OrthoDB" id="421374at2759"/>
<dbReference type="Proteomes" id="UP000683000">
    <property type="component" value="Unassembled WGS sequence"/>
</dbReference>
<dbReference type="Pfam" id="PF00235">
    <property type="entry name" value="Profilin"/>
    <property type="match status" value="1"/>
</dbReference>
<dbReference type="EMBL" id="JAGFBS010000037">
    <property type="protein sequence ID" value="KAG6371313.1"/>
    <property type="molecule type" value="Genomic_DNA"/>
</dbReference>
<accession>A0A8I3A5P1</accession>
<protein>
    <submittedName>
        <fullName evidence="1">Uncharacterized protein</fullName>
    </submittedName>
</protein>
<evidence type="ECO:0000313" key="1">
    <source>
        <dbReference type="EMBL" id="KAG6371313.1"/>
    </source>
</evidence>
<keyword evidence="2" id="KW-1185">Reference proteome</keyword>
<gene>
    <name evidence="1" type="ORF">JVT61DRAFT_9784</name>
</gene>
<dbReference type="AlphaFoldDB" id="A0A8I3A5P1"/>
<sequence>MSRDGGVHVLLRKERKSKDDNVIWERSTGLHTLVDNRTISLDETIFLSIFFFNHVLARCTIVLDLYTVLYLMSHRSIRRHESRWNRQDPKGRHSRSKGWRMGILGWIQSMHVLNPRTLAWADGPPRWQLSSEEQKAIVNAHGNLDAIRASGVRLAGQKFFTLQANERSVYGKKGASTTETRIAALLADPLPCRLRLMGVFWSRQSKRSWSPSTLHHLKHQKRHPSSRA</sequence>
<organism evidence="1 2">
    <name type="scientific">Boletus reticuloceps</name>
    <dbReference type="NCBI Taxonomy" id="495285"/>
    <lineage>
        <taxon>Eukaryota</taxon>
        <taxon>Fungi</taxon>
        <taxon>Dikarya</taxon>
        <taxon>Basidiomycota</taxon>
        <taxon>Agaricomycotina</taxon>
        <taxon>Agaricomycetes</taxon>
        <taxon>Agaricomycetidae</taxon>
        <taxon>Boletales</taxon>
        <taxon>Boletineae</taxon>
        <taxon>Boletaceae</taxon>
        <taxon>Boletoideae</taxon>
        <taxon>Boletus</taxon>
    </lineage>
</organism>
<dbReference type="Gene3D" id="3.30.450.30">
    <property type="entry name" value="Dynein light chain 2a, cytoplasmic"/>
    <property type="match status" value="1"/>
</dbReference>
<comment type="caution">
    <text evidence="1">The sequence shown here is derived from an EMBL/GenBank/DDBJ whole genome shotgun (WGS) entry which is preliminary data.</text>
</comment>
<reference evidence="1" key="1">
    <citation type="submission" date="2021-03" db="EMBL/GenBank/DDBJ databases">
        <title>Evolutionary innovations through gain and loss of genes in the ectomycorrhizal Boletales.</title>
        <authorList>
            <person name="Wu G."/>
            <person name="Miyauchi S."/>
            <person name="Morin E."/>
            <person name="Yang Z.-L."/>
            <person name="Xu J."/>
            <person name="Martin F.M."/>
        </authorList>
    </citation>
    <scope>NUCLEOTIDE SEQUENCE</scope>
    <source>
        <strain evidence="1">BR01</strain>
    </source>
</reference>
<dbReference type="InterPro" id="IPR048278">
    <property type="entry name" value="PFN"/>
</dbReference>
<dbReference type="GO" id="GO:0003779">
    <property type="term" value="F:actin binding"/>
    <property type="evidence" value="ECO:0007669"/>
    <property type="project" value="InterPro"/>
</dbReference>
<dbReference type="SUPFAM" id="SSF55770">
    <property type="entry name" value="Profilin (actin-binding protein)"/>
    <property type="match status" value="1"/>
</dbReference>
<proteinExistence type="predicted"/>
<dbReference type="InterPro" id="IPR036140">
    <property type="entry name" value="PFN_sf"/>
</dbReference>